<keyword evidence="4 13" id="KW-0813">Transport</keyword>
<keyword evidence="6 13" id="KW-0812">Transmembrane</keyword>
<keyword evidence="15" id="KW-0966">Cell projection</keyword>
<dbReference type="InterPro" id="IPR006136">
    <property type="entry name" value="FlhB"/>
</dbReference>
<comment type="subcellular location">
    <subcellularLocation>
        <location evidence="1">Cell membrane</location>
        <topology evidence="1">Multi-pass membrane protein</topology>
    </subcellularLocation>
</comment>
<dbReference type="PANTHER" id="PTHR30531:SF12">
    <property type="entry name" value="FLAGELLAR BIOSYNTHETIC PROTEIN FLHB"/>
    <property type="match status" value="1"/>
</dbReference>
<evidence type="ECO:0000256" key="6">
    <source>
        <dbReference type="ARBA" id="ARBA00022692"/>
    </source>
</evidence>
<dbReference type="Proteomes" id="UP000501466">
    <property type="component" value="Chromosome"/>
</dbReference>
<feature type="transmembrane region" description="Helical" evidence="13">
    <location>
        <begin position="147"/>
        <end position="167"/>
    </location>
</feature>
<organism evidence="15 16">
    <name type="scientific">Thiosulfativibrio zosterae</name>
    <dbReference type="NCBI Taxonomy" id="2675053"/>
    <lineage>
        <taxon>Bacteria</taxon>
        <taxon>Pseudomonadati</taxon>
        <taxon>Pseudomonadota</taxon>
        <taxon>Gammaproteobacteria</taxon>
        <taxon>Thiotrichales</taxon>
        <taxon>Piscirickettsiaceae</taxon>
        <taxon>Thiosulfativibrio</taxon>
    </lineage>
</organism>
<accession>A0A6F8PM52</accession>
<feature type="transmembrane region" description="Helical" evidence="13">
    <location>
        <begin position="91"/>
        <end position="115"/>
    </location>
</feature>
<keyword evidence="7 13" id="KW-1005">Bacterial flagellum biogenesis</keyword>
<keyword evidence="10 13" id="KW-0472">Membrane</keyword>
<feature type="transmembrane region" description="Helical" evidence="13">
    <location>
        <begin position="34"/>
        <end position="55"/>
    </location>
</feature>
<evidence type="ECO:0000256" key="14">
    <source>
        <dbReference type="SAM" id="MobiDB-lite"/>
    </source>
</evidence>
<reference evidence="16" key="1">
    <citation type="submission" date="2019-11" db="EMBL/GenBank/DDBJ databases">
        <title>Isolation and characterization of two novel species in the genus Thiomicrorhabdus.</title>
        <authorList>
            <person name="Mochizuki J."/>
            <person name="Kojima H."/>
            <person name="Fukui M."/>
        </authorList>
    </citation>
    <scope>NUCLEOTIDE SEQUENCE [LARGE SCALE GENOMIC DNA]</scope>
    <source>
        <strain evidence="16">AkT22</strain>
    </source>
</reference>
<dbReference type="PRINTS" id="PR00950">
    <property type="entry name" value="TYPE3IMSPROT"/>
</dbReference>
<dbReference type="PANTHER" id="PTHR30531">
    <property type="entry name" value="FLAGELLAR BIOSYNTHETIC PROTEIN FLHB"/>
    <property type="match status" value="1"/>
</dbReference>
<dbReference type="EMBL" id="AP021888">
    <property type="protein sequence ID" value="BBP43148.1"/>
    <property type="molecule type" value="Genomic_DNA"/>
</dbReference>
<keyword evidence="15" id="KW-0282">Flagellum</keyword>
<proteinExistence type="inferred from homology"/>
<dbReference type="GO" id="GO:0009306">
    <property type="term" value="P:protein secretion"/>
    <property type="evidence" value="ECO:0007669"/>
    <property type="project" value="InterPro"/>
</dbReference>
<dbReference type="KEGG" id="tzo:THMIRHAT_08940"/>
<evidence type="ECO:0000256" key="9">
    <source>
        <dbReference type="ARBA" id="ARBA00022989"/>
    </source>
</evidence>
<evidence type="ECO:0000256" key="3">
    <source>
        <dbReference type="ARBA" id="ARBA00021622"/>
    </source>
</evidence>
<name>A0A6F8PM52_9GAMM</name>
<dbReference type="RefSeq" id="WP_173290975.1">
    <property type="nucleotide sequence ID" value="NZ_AP021888.1"/>
</dbReference>
<dbReference type="InterPro" id="IPR029025">
    <property type="entry name" value="T3SS_substrate_exporter_C"/>
</dbReference>
<evidence type="ECO:0000256" key="2">
    <source>
        <dbReference type="ARBA" id="ARBA00010690"/>
    </source>
</evidence>
<evidence type="ECO:0000256" key="10">
    <source>
        <dbReference type="ARBA" id="ARBA00023136"/>
    </source>
</evidence>
<gene>
    <name evidence="13 15" type="primary">flhB</name>
    <name evidence="15" type="ORF">THMIRHAT_08940</name>
</gene>
<dbReference type="AlphaFoldDB" id="A0A6F8PM52"/>
<feature type="region of interest" description="Disordered" evidence="14">
    <location>
        <begin position="1"/>
        <end position="27"/>
    </location>
</feature>
<dbReference type="Gene3D" id="3.40.1690.10">
    <property type="entry name" value="secretion proteins EscU"/>
    <property type="match status" value="1"/>
</dbReference>
<evidence type="ECO:0000256" key="5">
    <source>
        <dbReference type="ARBA" id="ARBA00022475"/>
    </source>
</evidence>
<dbReference type="InterPro" id="IPR006135">
    <property type="entry name" value="T3SS_substrate_exporter"/>
</dbReference>
<keyword evidence="8 13" id="KW-0653">Protein transport</keyword>
<evidence type="ECO:0000256" key="4">
    <source>
        <dbReference type="ARBA" id="ARBA00022448"/>
    </source>
</evidence>
<dbReference type="NCBIfam" id="TIGR00328">
    <property type="entry name" value="flhB"/>
    <property type="match status" value="1"/>
</dbReference>
<evidence type="ECO:0000256" key="8">
    <source>
        <dbReference type="ARBA" id="ARBA00022927"/>
    </source>
</evidence>
<evidence type="ECO:0000256" key="7">
    <source>
        <dbReference type="ARBA" id="ARBA00022795"/>
    </source>
</evidence>
<sequence>MAENADGTEKSEDASEKKLREAREKGQIPRSKELTTLLMTLGAAVFLLFYGYVMWQQFEAIAIKGFSFDRAHAFDFQMMTNLIIGMTIETLWMIFPFLALMVIIAIISPTLLGGWNFSTQAMAPKLSKLNPISGIARMFSVNALMELIKALAKFLLVGGVAVLFLWLSYGEIISIGKEALKPAMAHAATLIVEAFIFVSLSLLIVALIDVPYQVIHHMNQLKMTKQEVKEEYKQQEGNPEVKGRIRALQREMSQRRMMQAVPQADVVITNPTHFAVALKYNPDEMPEPMVLAIGSDFMAAQIRTLAKEHNITIVEAPPLARALYYNAEVDRPIPYDLFKAVAAVLAYVYQLRDGKSAKPVDFANLPIPEEMKTDAPT</sequence>
<evidence type="ECO:0000256" key="12">
    <source>
        <dbReference type="ARBA" id="ARBA00025078"/>
    </source>
</evidence>
<dbReference type="Gene3D" id="6.10.250.2080">
    <property type="match status" value="1"/>
</dbReference>
<protein>
    <recommendedName>
        <fullName evidence="3 13">Flagellar biosynthetic protein FlhB</fullName>
    </recommendedName>
</protein>
<evidence type="ECO:0000256" key="1">
    <source>
        <dbReference type="ARBA" id="ARBA00004651"/>
    </source>
</evidence>
<evidence type="ECO:0000256" key="13">
    <source>
        <dbReference type="RuleBase" id="RU364091"/>
    </source>
</evidence>
<evidence type="ECO:0000256" key="11">
    <source>
        <dbReference type="ARBA" id="ARBA00023225"/>
    </source>
</evidence>
<evidence type="ECO:0000313" key="16">
    <source>
        <dbReference type="Proteomes" id="UP000501466"/>
    </source>
</evidence>
<keyword evidence="9 13" id="KW-1133">Transmembrane helix</keyword>
<dbReference type="GO" id="GO:0044780">
    <property type="term" value="P:bacterial-type flagellum assembly"/>
    <property type="evidence" value="ECO:0007669"/>
    <property type="project" value="InterPro"/>
</dbReference>
<dbReference type="GO" id="GO:0005886">
    <property type="term" value="C:plasma membrane"/>
    <property type="evidence" value="ECO:0007669"/>
    <property type="project" value="UniProtKB-SubCell"/>
</dbReference>
<feature type="compositionally biased region" description="Basic and acidic residues" evidence="14">
    <location>
        <begin position="7"/>
        <end position="27"/>
    </location>
</feature>
<keyword evidence="15" id="KW-0969">Cilium</keyword>
<comment type="similarity">
    <text evidence="2 13">Belongs to the type III secretion exporter family.</text>
</comment>
<dbReference type="Pfam" id="PF01312">
    <property type="entry name" value="Bac_export_2"/>
    <property type="match status" value="1"/>
</dbReference>
<keyword evidence="16" id="KW-1185">Reference proteome</keyword>
<dbReference type="SUPFAM" id="SSF160544">
    <property type="entry name" value="EscU C-terminal domain-like"/>
    <property type="match status" value="1"/>
</dbReference>
<feature type="transmembrane region" description="Helical" evidence="13">
    <location>
        <begin position="187"/>
        <end position="208"/>
    </location>
</feature>
<evidence type="ECO:0000313" key="15">
    <source>
        <dbReference type="EMBL" id="BBP43148.1"/>
    </source>
</evidence>
<keyword evidence="11 13" id="KW-1006">Bacterial flagellum protein export</keyword>
<comment type="function">
    <text evidence="12 13">Required for formation of the rod structure in the basal body of the flagellar apparatus. Together with FliI and FliH, may constitute the export apparatus of flagellin.</text>
</comment>
<keyword evidence="5 13" id="KW-1003">Cell membrane</keyword>